<dbReference type="AlphaFoldDB" id="A0A182RLA7"/>
<feature type="coiled-coil region" evidence="1">
    <location>
        <begin position="225"/>
        <end position="252"/>
    </location>
</feature>
<keyword evidence="1" id="KW-0175">Coiled coil</keyword>
<dbReference type="VEuPathDB" id="VectorBase:AFUN2_011421"/>
<protein>
    <submittedName>
        <fullName evidence="2">Uncharacterized protein</fullName>
    </submittedName>
</protein>
<organism evidence="2">
    <name type="scientific">Anopheles funestus</name>
    <name type="common">African malaria mosquito</name>
    <dbReference type="NCBI Taxonomy" id="62324"/>
    <lineage>
        <taxon>Eukaryota</taxon>
        <taxon>Metazoa</taxon>
        <taxon>Ecdysozoa</taxon>
        <taxon>Arthropoda</taxon>
        <taxon>Hexapoda</taxon>
        <taxon>Insecta</taxon>
        <taxon>Pterygota</taxon>
        <taxon>Neoptera</taxon>
        <taxon>Endopterygota</taxon>
        <taxon>Diptera</taxon>
        <taxon>Nematocera</taxon>
        <taxon>Culicoidea</taxon>
        <taxon>Culicidae</taxon>
        <taxon>Anophelinae</taxon>
        <taxon>Anopheles</taxon>
    </lineage>
</organism>
<dbReference type="STRING" id="62324.A0A182RLA7"/>
<accession>A0A182RLA7</accession>
<proteinExistence type="predicted"/>
<dbReference type="EnsemblMetazoa" id="AFUN007025-RA">
    <property type="protein sequence ID" value="AFUN007025-PA"/>
    <property type="gene ID" value="AFUN007025"/>
</dbReference>
<reference evidence="2" key="1">
    <citation type="submission" date="2020-05" db="UniProtKB">
        <authorList>
            <consortium name="EnsemblMetazoa"/>
        </authorList>
    </citation>
    <scope>IDENTIFICATION</scope>
    <source>
        <strain evidence="2">FUMOZ</strain>
    </source>
</reference>
<sequence length="331" mass="38704">MSTEPHSQAQEVDKVLRDIALKNLQLRRLSSVLLVDSEFLRVCDKFDEVKRTLEQANCEQIDRLSIDSETEDIISLLELKVKILQRLGRGCLVRISRYNDARKEDPPELQETRFKERLETALKQLHRTHKHFRQNVLDIIWAVGDIYQLQEIESLLKKTDFLHDIVCKNHRNCLHVLASTNLDHTIELSCVRLQFAANSLLVLALLQFRELLDIMDSEGSVHTMHAKLQDEIRRSLNDIQVNEEELASLRQKLFTSTDSLTAQRTIAIEQREKHGLDLQEHLRNIDLLELDRKEIEERVTRLIWLNVMQKCLSCIKHTPVTLMYLEFAVMS</sequence>
<dbReference type="VEuPathDB" id="VectorBase:AFUN007025"/>
<name>A0A182RLA7_ANOFN</name>
<evidence type="ECO:0000313" key="2">
    <source>
        <dbReference type="EnsemblMetazoa" id="AFUN007025-PA"/>
    </source>
</evidence>
<evidence type="ECO:0000256" key="1">
    <source>
        <dbReference type="SAM" id="Coils"/>
    </source>
</evidence>